<dbReference type="OrthoDB" id="9803993at2"/>
<dbReference type="PANTHER" id="PTHR34448:SF1">
    <property type="entry name" value="BLL6088 PROTEIN"/>
    <property type="match status" value="1"/>
</dbReference>
<dbReference type="STRING" id="1235802.C823_04334"/>
<comment type="caution">
    <text evidence="3">The sequence shown here is derived from an EMBL/GenBank/DDBJ whole genome shotgun (WGS) entry which is preliminary data.</text>
</comment>
<dbReference type="InterPro" id="IPR000787">
    <property type="entry name" value="Peptidase_M29"/>
</dbReference>
<dbReference type="Pfam" id="PF02073">
    <property type="entry name" value="Peptidase_M29"/>
    <property type="match status" value="1"/>
</dbReference>
<dbReference type="GO" id="GO:0006508">
    <property type="term" value="P:proteolysis"/>
    <property type="evidence" value="ECO:0007669"/>
    <property type="project" value="InterPro"/>
</dbReference>
<keyword evidence="4" id="KW-1185">Reference proteome</keyword>
<evidence type="ECO:0000256" key="1">
    <source>
        <dbReference type="ARBA" id="ARBA00022723"/>
    </source>
</evidence>
<accession>N2A621</accession>
<sequence>MSYRKVYEIENEQAKERYELVLERVRQAANQPETQERFADYFERTARFILLTANVLELEQKGMLEHRSMEECERLNRRLYEDILPCVQDGGAEETGGFGYETSYANPAYAVERLGEEFGGALCFLYAECRALIAYAFEGRLADMTTLLELFVEIYTCFCDGSGTGGEEIRRILYWHFHDYSEIIVTQSVREGIDPQLDFFTSIVRSADLTDFTYLYRYGEYISENERRTAQYLSELPPERIQAMADTFTEGYRIGFEVTNKDLSKKKTVSIHYAIGFERVVRAAIHNFEKMGLSAVIFRDAVSSMGNRGHGKRGCYSVAANRQFDYDHSKDSAWYLDKAFVERRLEVLREAYERYKELAAVYGGPAVQEVFGEQPFAPVQKKEAVHYDEKQQKLLVDYANRSGQITNRYIKGEERSFTIIAYPIPAIGSDYEQIFAETVRLNTLDYMLYRNMQQCLIQVLDQAERVHITGKGRNVTDLYVSIRRPEHPDTQTAFENCVADVNIPVGEVFTSPVLKGTSGVLHVTGVYLNELYYKDLKITFADGMITDYMCANFADDAENRRYIHENVLMQHDTLPMGEFAIGTNTTAYRMARDFKIADKLPILIAEKTGPHFAVGDTCYSHAEETKVYNPDGKEIIAKDNERSVLRKEDVSKAYFNCHTDITIPYDELDAITAHLKDGSTTDIIRDGKFVVPGTEELNVPLEQ</sequence>
<dbReference type="EMBL" id="AQFT01000126">
    <property type="protein sequence ID" value="EMZ21883.1"/>
    <property type="molecule type" value="Genomic_DNA"/>
</dbReference>
<evidence type="ECO:0000313" key="3">
    <source>
        <dbReference type="EMBL" id="EMZ21883.1"/>
    </source>
</evidence>
<organism evidence="3 4">
    <name type="scientific">Eubacterium plexicaudatum ASF492</name>
    <dbReference type="NCBI Taxonomy" id="1235802"/>
    <lineage>
        <taxon>Bacteria</taxon>
        <taxon>Bacillati</taxon>
        <taxon>Bacillota</taxon>
        <taxon>Clostridia</taxon>
        <taxon>Eubacteriales</taxon>
        <taxon>Eubacteriaceae</taxon>
        <taxon>Eubacterium</taxon>
    </lineage>
</organism>
<dbReference type="GO" id="GO:0004177">
    <property type="term" value="F:aminopeptidase activity"/>
    <property type="evidence" value="ECO:0007669"/>
    <property type="project" value="InterPro"/>
</dbReference>
<proteinExistence type="predicted"/>
<dbReference type="InterPro" id="IPR052170">
    <property type="entry name" value="M29_Exopeptidase"/>
</dbReference>
<evidence type="ECO:0008006" key="5">
    <source>
        <dbReference type="Google" id="ProtNLM"/>
    </source>
</evidence>
<protein>
    <recommendedName>
        <fullName evidence="5">Leucyl aminopeptidase</fullName>
    </recommendedName>
</protein>
<dbReference type="eggNOG" id="COG2309">
    <property type="taxonomic scope" value="Bacteria"/>
</dbReference>
<gene>
    <name evidence="3" type="ORF">C823_04334</name>
</gene>
<feature type="coiled-coil region" evidence="2">
    <location>
        <begin position="4"/>
        <end position="31"/>
    </location>
</feature>
<name>N2A621_9FIRM</name>
<dbReference type="PATRIC" id="fig|1235802.3.peg.4602"/>
<dbReference type="AlphaFoldDB" id="N2A621"/>
<evidence type="ECO:0000313" key="4">
    <source>
        <dbReference type="Proteomes" id="UP000012589"/>
    </source>
</evidence>
<reference evidence="3 4" key="1">
    <citation type="journal article" date="2014" name="Genome Announc.">
        <title>Draft genome sequences of the altered schaedler flora, a defined bacterial community from gnotobiotic mice.</title>
        <authorList>
            <person name="Wannemuehler M.J."/>
            <person name="Overstreet A.M."/>
            <person name="Ward D.V."/>
            <person name="Phillips G.J."/>
        </authorList>
    </citation>
    <scope>NUCLEOTIDE SEQUENCE [LARGE SCALE GENOMIC DNA]</scope>
    <source>
        <strain evidence="3 4">ASF492</strain>
    </source>
</reference>
<evidence type="ECO:0000256" key="2">
    <source>
        <dbReference type="SAM" id="Coils"/>
    </source>
</evidence>
<dbReference type="SUPFAM" id="SSF144052">
    <property type="entry name" value="Thermophilic metalloprotease-like"/>
    <property type="match status" value="1"/>
</dbReference>
<dbReference type="Proteomes" id="UP000012589">
    <property type="component" value="Unassembled WGS sequence"/>
</dbReference>
<keyword evidence="2" id="KW-0175">Coiled coil</keyword>
<dbReference type="PANTHER" id="PTHR34448">
    <property type="entry name" value="AMINOPEPTIDASE"/>
    <property type="match status" value="1"/>
</dbReference>
<dbReference type="GO" id="GO:0046872">
    <property type="term" value="F:metal ion binding"/>
    <property type="evidence" value="ECO:0007669"/>
    <property type="project" value="UniProtKB-KW"/>
</dbReference>
<dbReference type="HOGENOM" id="CLU_028466_0_0_9"/>
<keyword evidence="1" id="KW-0479">Metal-binding</keyword>